<dbReference type="Gene3D" id="3.40.50.720">
    <property type="entry name" value="NAD(P)-binding Rossmann-like Domain"/>
    <property type="match status" value="1"/>
</dbReference>
<evidence type="ECO:0000313" key="5">
    <source>
        <dbReference type="Proteomes" id="UP001597399"/>
    </source>
</evidence>
<dbReference type="EMBL" id="JBHUMQ010000010">
    <property type="protein sequence ID" value="MFD2692795.1"/>
    <property type="molecule type" value="Genomic_DNA"/>
</dbReference>
<dbReference type="PANTHER" id="PTHR44196:SF1">
    <property type="entry name" value="DEHYDROGENASE_REDUCTASE SDR FAMILY MEMBER 7B"/>
    <property type="match status" value="1"/>
</dbReference>
<name>A0ABW5S2T4_9BACL</name>
<dbReference type="InterPro" id="IPR036291">
    <property type="entry name" value="NAD(P)-bd_dom_sf"/>
</dbReference>
<keyword evidence="5" id="KW-1185">Reference proteome</keyword>
<protein>
    <submittedName>
        <fullName evidence="4">SDR family NAD(P)-dependent oxidoreductase</fullName>
        <ecNumber evidence="4">1.-.-.-</ecNumber>
    </submittedName>
</protein>
<accession>A0ABW5S2T4</accession>
<proteinExistence type="inferred from homology"/>
<dbReference type="Proteomes" id="UP001597399">
    <property type="component" value="Unassembled WGS sequence"/>
</dbReference>
<dbReference type="PRINTS" id="PR00080">
    <property type="entry name" value="SDRFAMILY"/>
</dbReference>
<gene>
    <name evidence="4" type="ORF">ACFSUE_04005</name>
</gene>
<comment type="caution">
    <text evidence="4">The sequence shown here is derived from an EMBL/GenBank/DDBJ whole genome shotgun (WGS) entry which is preliminary data.</text>
</comment>
<dbReference type="Pfam" id="PF00106">
    <property type="entry name" value="adh_short"/>
    <property type="match status" value="1"/>
</dbReference>
<evidence type="ECO:0000256" key="2">
    <source>
        <dbReference type="ARBA" id="ARBA00023002"/>
    </source>
</evidence>
<dbReference type="GO" id="GO:0016491">
    <property type="term" value="F:oxidoreductase activity"/>
    <property type="evidence" value="ECO:0007669"/>
    <property type="project" value="UniProtKB-KW"/>
</dbReference>
<keyword evidence="2 4" id="KW-0560">Oxidoreductase</keyword>
<dbReference type="PANTHER" id="PTHR44196">
    <property type="entry name" value="DEHYDROGENASE/REDUCTASE SDR FAMILY MEMBER 7B"/>
    <property type="match status" value="1"/>
</dbReference>
<dbReference type="PIRSF" id="PIRSF000126">
    <property type="entry name" value="11-beta-HSD1"/>
    <property type="match status" value="1"/>
</dbReference>
<dbReference type="RefSeq" id="WP_253062837.1">
    <property type="nucleotide sequence ID" value="NZ_JAMXWM010000016.1"/>
</dbReference>
<dbReference type="InterPro" id="IPR002347">
    <property type="entry name" value="SDR_fam"/>
</dbReference>
<dbReference type="PRINTS" id="PR00081">
    <property type="entry name" value="GDHRDH"/>
</dbReference>
<evidence type="ECO:0000313" key="4">
    <source>
        <dbReference type="EMBL" id="MFD2692795.1"/>
    </source>
</evidence>
<evidence type="ECO:0000256" key="1">
    <source>
        <dbReference type="ARBA" id="ARBA00006484"/>
    </source>
</evidence>
<sequence>MFQNKIIVITGASSGVGSELARLFASKGAQVVLLARNVEKLAELQRQINIEGGLADYYLFDLTDIDSIHLIVKKIISRFHRIDVLINCAGVGKFELFSEMDSGMIDQMFAVNVQGLIHCTQAVLSSMMQQKHGCVVNIASLAGIITTSKSVVYGATKHAVIGFSNGLRMEVAKKGIRVIVVNPGPIRTPFLKLADPSGHYLEKAGRFMLDARTVAEKVIRAIERNKREINLPWYMGMGAKLYQLMPGVFEKIFGRIINMK</sequence>
<dbReference type="SUPFAM" id="SSF51735">
    <property type="entry name" value="NAD(P)-binding Rossmann-fold domains"/>
    <property type="match status" value="1"/>
</dbReference>
<dbReference type="EC" id="1.-.-.-" evidence="4"/>
<reference evidence="5" key="1">
    <citation type="journal article" date="2019" name="Int. J. Syst. Evol. Microbiol.">
        <title>The Global Catalogue of Microorganisms (GCM) 10K type strain sequencing project: providing services to taxonomists for standard genome sequencing and annotation.</title>
        <authorList>
            <consortium name="The Broad Institute Genomics Platform"/>
            <consortium name="The Broad Institute Genome Sequencing Center for Infectious Disease"/>
            <person name="Wu L."/>
            <person name="Ma J."/>
        </authorList>
    </citation>
    <scope>NUCLEOTIDE SEQUENCE [LARGE SCALE GENOMIC DNA]</scope>
    <source>
        <strain evidence="5">TISTR 2466</strain>
    </source>
</reference>
<organism evidence="4 5">
    <name type="scientific">Sporolactobacillus shoreicorticis</name>
    <dbReference type="NCBI Taxonomy" id="1923877"/>
    <lineage>
        <taxon>Bacteria</taxon>
        <taxon>Bacillati</taxon>
        <taxon>Bacillota</taxon>
        <taxon>Bacilli</taxon>
        <taxon>Bacillales</taxon>
        <taxon>Sporolactobacillaceae</taxon>
        <taxon>Sporolactobacillus</taxon>
    </lineage>
</organism>
<evidence type="ECO:0000256" key="3">
    <source>
        <dbReference type="RuleBase" id="RU000363"/>
    </source>
</evidence>
<dbReference type="InterPro" id="IPR020904">
    <property type="entry name" value="Sc_DH/Rdtase_CS"/>
</dbReference>
<comment type="similarity">
    <text evidence="1 3">Belongs to the short-chain dehydrogenases/reductases (SDR) family.</text>
</comment>
<dbReference type="PROSITE" id="PS00061">
    <property type="entry name" value="ADH_SHORT"/>
    <property type="match status" value="1"/>
</dbReference>